<keyword evidence="7" id="KW-1185">Reference proteome</keyword>
<dbReference type="GO" id="GO:0003677">
    <property type="term" value="F:DNA binding"/>
    <property type="evidence" value="ECO:0007669"/>
    <property type="project" value="UniProtKB-KW"/>
</dbReference>
<proteinExistence type="predicted"/>
<comment type="caution">
    <text evidence="6">The sequence shown here is derived from an EMBL/GenBank/DDBJ whole genome shotgun (WGS) entry which is preliminary data.</text>
</comment>
<keyword evidence="6" id="KW-0238">DNA-binding</keyword>
<evidence type="ECO:0000313" key="7">
    <source>
        <dbReference type="Proteomes" id="UP000785200"/>
    </source>
</evidence>
<sequence>MAYLAPIHRPSSIRHAIKCRLTDPEEECLVLAKANRVEVWRLSEGVLVTEASIAIYGHVSMLAKIRPVGATIDHLFIGTTRFQYFTVVWNSQTRRLDTVQSFVDAAEKHMRDSQSRDRCLVDPTGRYFVMELFEGVINLVRVIKPRKASPEYLEKPEQVRITELRVRASAFLYTETNRPKLALLHDNGMGNVQLSTYRIVDEKSQYSDFDPHKNRENDINDLDQGASHLIPVPKGKKEQKRYIVRNAAAAKAQLGGVIVVGETKMTYLDDESKAIVEYALDEASIFVAWERFDDLHYLLADDYGYLHLLTILVDGAVVTNMEVRKFGKTSKATVLVNMGEGILFIASHEADSQVVRLELNGATPKLEILQTIPNVAPILDFEVMDMGGREGETRTNEFSSGQARLVTGSGVFEGGSLRSVRSGVGLQDLGTLAEMENIRGVFALRSGKSLFNDILVISRPIETMIVKIESESDIEELCEFRSFSLDQRTLLATNISNDLILQVTETTVTLLSQEGIAAQWTPPAGQIITAASANESYILLSANGVNLVSLNIRQGLKEITVQSLGNKDQIACVHVSSQAPNVGVVGFWKSGSISILDLETLTVLHSENLRRTNDASIPRNLALTQVLPTALAGPTLFVAMEDGIVLTFNVDRSNYSLSGRKSIVLGVQEAQLQILPRKDGLFNVFATCEHPSLIYGSEGRIVYSAVTADSATHVCSFNSEAFPDSIVVSTAGNIKISQIDTERRTHITTLQMGETVRRIAYSATERAFGIGCIKRELSNGEEIITSTFRLVEDINFGKMGKPFVLRDENGPELIECVIRAELPTVYSDHEPAERFIVGTSYLDDEAAKESDIRGRLLVFGVDSDKRPYLVTSLVLKGACRRVAILDGMILAALTKTVVMYKYVETMETHATLTKVATYRTSTCPIDLDVTGNIIAVSDLMKSVSLVEYQPGRGGDPDKLVEVARHHQSCWSTAVTHIEGNSYLESDAEGNLIVLKRNVEGVLFEDKKRMEVTSEMNLGEQVNTIRQINVEVSPNAMIVPKAFLATTEGSIYLFSIIAAGSQNILMELQNRMSSIIQTLGNMDFYTYRSFKNGERESAEPFRFVDGELIERFLDVDEATQGEICKGLGPSVEDMRNMVEELKRLH</sequence>
<evidence type="ECO:0000256" key="1">
    <source>
        <dbReference type="ARBA" id="ARBA00004123"/>
    </source>
</evidence>
<evidence type="ECO:0000313" key="6">
    <source>
        <dbReference type="EMBL" id="KAG0652707.1"/>
    </source>
</evidence>
<evidence type="ECO:0000256" key="2">
    <source>
        <dbReference type="ARBA" id="ARBA00023242"/>
    </source>
</evidence>
<dbReference type="OrthoDB" id="433457at2759"/>
<dbReference type="GO" id="GO:0005634">
    <property type="term" value="C:nucleus"/>
    <property type="evidence" value="ECO:0007669"/>
    <property type="project" value="UniProtKB-SubCell"/>
</dbReference>
<accession>A0A9P7B0Y3</accession>
<keyword evidence="2" id="KW-0539">Nucleus</keyword>
<dbReference type="Gene3D" id="1.10.150.910">
    <property type="match status" value="1"/>
</dbReference>
<dbReference type="Gene3D" id="2.130.10.10">
    <property type="entry name" value="YVTN repeat-like/Quinoprotein amine dehydrogenase"/>
    <property type="match status" value="3"/>
</dbReference>
<feature type="domain" description="RSE1/DDB1/CPSF1 second beta-propeller" evidence="5">
    <location>
        <begin position="428"/>
        <end position="739"/>
    </location>
</feature>
<dbReference type="InterPro" id="IPR015943">
    <property type="entry name" value="WD40/YVTN_repeat-like_dom_sf"/>
</dbReference>
<organism evidence="6 7">
    <name type="scientific">Hyphodiscus hymeniophilus</name>
    <dbReference type="NCBI Taxonomy" id="353542"/>
    <lineage>
        <taxon>Eukaryota</taxon>
        <taxon>Fungi</taxon>
        <taxon>Dikarya</taxon>
        <taxon>Ascomycota</taxon>
        <taxon>Pezizomycotina</taxon>
        <taxon>Leotiomycetes</taxon>
        <taxon>Helotiales</taxon>
        <taxon>Hyphodiscaceae</taxon>
        <taxon>Hyphodiscus</taxon>
    </lineage>
</organism>
<evidence type="ECO:0000259" key="5">
    <source>
        <dbReference type="Pfam" id="PF23726"/>
    </source>
</evidence>
<dbReference type="Pfam" id="PF10433">
    <property type="entry name" value="Beta-prop_RSE1_1st"/>
    <property type="match status" value="1"/>
</dbReference>
<dbReference type="Pfam" id="PF23726">
    <property type="entry name" value="Beta-prop_RSE1_2nd"/>
    <property type="match status" value="1"/>
</dbReference>
<protein>
    <submittedName>
        <fullName evidence="6">UV-damaged DNA-binding 1</fullName>
    </submittedName>
</protein>
<dbReference type="InterPro" id="IPR058543">
    <property type="entry name" value="Beta-prop_RSE1/DDB1/CPSF1_2nd"/>
</dbReference>
<dbReference type="Pfam" id="PF03178">
    <property type="entry name" value="CPSF_A"/>
    <property type="match status" value="1"/>
</dbReference>
<comment type="subcellular location">
    <subcellularLocation>
        <location evidence="1">Nucleus</location>
    </subcellularLocation>
</comment>
<dbReference type="Proteomes" id="UP000785200">
    <property type="component" value="Unassembled WGS sequence"/>
</dbReference>
<dbReference type="InterPro" id="IPR011044">
    <property type="entry name" value="Quino_amine_DH_bsu"/>
</dbReference>
<dbReference type="FunFam" id="2.130.10.10:FF:000629">
    <property type="entry name" value="UV-damaged DNA binding protein"/>
    <property type="match status" value="1"/>
</dbReference>
<feature type="domain" description="RSE1/DDB1/CPSF1 C-terminal" evidence="3">
    <location>
        <begin position="786"/>
        <end position="1113"/>
    </location>
</feature>
<name>A0A9P7B0Y3_9HELO</name>
<evidence type="ECO:0000259" key="4">
    <source>
        <dbReference type="Pfam" id="PF10433"/>
    </source>
</evidence>
<evidence type="ECO:0000259" key="3">
    <source>
        <dbReference type="Pfam" id="PF03178"/>
    </source>
</evidence>
<dbReference type="InterPro" id="IPR004871">
    <property type="entry name" value="RSE1/DDB1/CPSF1_C"/>
</dbReference>
<dbReference type="InterPro" id="IPR050358">
    <property type="entry name" value="RSE1/DDB1/CFT1"/>
</dbReference>
<feature type="domain" description="RSE1/DDB1/CPSF1 first beta-propeller" evidence="4">
    <location>
        <begin position="12"/>
        <end position="373"/>
    </location>
</feature>
<reference evidence="6" key="1">
    <citation type="submission" date="2019-07" db="EMBL/GenBank/DDBJ databases">
        <title>Hyphodiscus hymeniophilus genome sequencing and assembly.</title>
        <authorList>
            <person name="Kramer G."/>
            <person name="Nodwell J."/>
        </authorList>
    </citation>
    <scope>NUCLEOTIDE SEQUENCE</scope>
    <source>
        <strain evidence="6">ATCC 34498</strain>
    </source>
</reference>
<dbReference type="EMBL" id="VNKQ01000002">
    <property type="protein sequence ID" value="KAG0652707.1"/>
    <property type="molecule type" value="Genomic_DNA"/>
</dbReference>
<dbReference type="SUPFAM" id="SSF50969">
    <property type="entry name" value="YVTN repeat-like/Quinoprotein amine dehydrogenase"/>
    <property type="match status" value="1"/>
</dbReference>
<dbReference type="PANTHER" id="PTHR10644">
    <property type="entry name" value="DNA REPAIR/RNA PROCESSING CPSF FAMILY"/>
    <property type="match status" value="1"/>
</dbReference>
<gene>
    <name evidence="6" type="ORF">D0Z07_0502</name>
</gene>
<dbReference type="AlphaFoldDB" id="A0A9P7B0Y3"/>
<dbReference type="InterPro" id="IPR018846">
    <property type="entry name" value="Beta-prop_RSE1/DDB1/CPSF1_1st"/>
</dbReference>